<gene>
    <name evidence="3" type="ORF">H8E23_09630</name>
</gene>
<feature type="domain" description="SPOR" evidence="2">
    <location>
        <begin position="193"/>
        <end position="274"/>
    </location>
</feature>
<dbReference type="PANTHER" id="PTHR38687">
    <property type="entry name" value="CELL DIVISION PROTEIN DEDD-RELATED"/>
    <property type="match status" value="1"/>
</dbReference>
<accession>A0A8J6NSX5</accession>
<feature type="region of interest" description="Disordered" evidence="1">
    <location>
        <begin position="297"/>
        <end position="319"/>
    </location>
</feature>
<comment type="caution">
    <text evidence="3">The sequence shown here is derived from an EMBL/GenBank/DDBJ whole genome shotgun (WGS) entry which is preliminary data.</text>
</comment>
<dbReference type="InterPro" id="IPR052521">
    <property type="entry name" value="Cell_div_SPOR-domain"/>
</dbReference>
<dbReference type="AlphaFoldDB" id="A0A8J6NSX5"/>
<organism evidence="3 4">
    <name type="scientific">Candidatus Desulfatibia profunda</name>
    <dbReference type="NCBI Taxonomy" id="2841695"/>
    <lineage>
        <taxon>Bacteria</taxon>
        <taxon>Pseudomonadati</taxon>
        <taxon>Thermodesulfobacteriota</taxon>
        <taxon>Desulfobacteria</taxon>
        <taxon>Desulfobacterales</taxon>
        <taxon>Desulfobacterales incertae sedis</taxon>
        <taxon>Candidatus Desulfatibia</taxon>
    </lineage>
</organism>
<evidence type="ECO:0000313" key="3">
    <source>
        <dbReference type="EMBL" id="MBC8361647.1"/>
    </source>
</evidence>
<evidence type="ECO:0000256" key="1">
    <source>
        <dbReference type="SAM" id="MobiDB-lite"/>
    </source>
</evidence>
<sequence>MKKTGIVLLLLSVVISIFFLSLIPAKKAPVGPVKITKKIPAPESGQSSKETAAKQSPELNTPDKIHAENNRSSTPAPESGNPPAETAAKPSPALTPPDESHAGKRYSIQIDAFKDFHTAVQRSIQLKSLGHNSFYRCETIAGKGNLYRVYTELYDSKEEAEKNALLLKDTGLVSDYMIKSIDETAAAESGDCQPDAIIYFLHVSSHKQKTYAEEEVQRLRAYGYNVFTISENVNGESWFRIYIGDFDNEKDARKFGAGLVAKGLCSYFKPIAVDNIIPPPRDVASMSVPKSISIVRPEEASPSAADESKSIQTPEQLQAKTEPPLEIRNITFKVKKGIREIVFFHANRYFSPLVSFKLEGEQPEITVELKAPATIKNVQSNIPVNGDWIKQIQIQPGHDNKTVRIIVSLAASEKYKVSQSYYKSGNVYALKVVSEESARTQ</sequence>
<feature type="domain" description="SPOR" evidence="2">
    <location>
        <begin position="100"/>
        <end position="180"/>
    </location>
</feature>
<evidence type="ECO:0000259" key="2">
    <source>
        <dbReference type="PROSITE" id="PS51724"/>
    </source>
</evidence>
<dbReference type="Pfam" id="PF05036">
    <property type="entry name" value="SPOR"/>
    <property type="match status" value="2"/>
</dbReference>
<dbReference type="InterPro" id="IPR036680">
    <property type="entry name" value="SPOR-like_sf"/>
</dbReference>
<dbReference type="GO" id="GO:0032153">
    <property type="term" value="C:cell division site"/>
    <property type="evidence" value="ECO:0007669"/>
    <property type="project" value="TreeGrafter"/>
</dbReference>
<reference evidence="3 4" key="1">
    <citation type="submission" date="2020-08" db="EMBL/GenBank/DDBJ databases">
        <title>Bridging the membrane lipid divide: bacteria of the FCB group superphylum have the potential to synthesize archaeal ether lipids.</title>
        <authorList>
            <person name="Villanueva L."/>
            <person name="Von Meijenfeldt F.A.B."/>
            <person name="Westbye A.B."/>
            <person name="Yadav S."/>
            <person name="Hopmans E.C."/>
            <person name="Dutilh B.E."/>
            <person name="Sinninghe Damste J.S."/>
        </authorList>
    </citation>
    <scope>NUCLEOTIDE SEQUENCE [LARGE SCALE GENOMIC DNA]</scope>
    <source>
        <strain evidence="3">NIOZ-UU30</strain>
    </source>
</reference>
<feature type="region of interest" description="Disordered" evidence="1">
    <location>
        <begin position="37"/>
        <end position="101"/>
    </location>
</feature>
<dbReference type="InterPro" id="IPR007730">
    <property type="entry name" value="SPOR-like_dom"/>
</dbReference>
<dbReference type="GO" id="GO:0042834">
    <property type="term" value="F:peptidoglycan binding"/>
    <property type="evidence" value="ECO:0007669"/>
    <property type="project" value="InterPro"/>
</dbReference>
<dbReference type="Gene3D" id="3.30.70.1070">
    <property type="entry name" value="Sporulation related repeat"/>
    <property type="match status" value="2"/>
</dbReference>
<feature type="compositionally biased region" description="Polar residues" evidence="1">
    <location>
        <begin position="310"/>
        <end position="319"/>
    </location>
</feature>
<dbReference type="GO" id="GO:0032506">
    <property type="term" value="P:cytokinetic process"/>
    <property type="evidence" value="ECO:0007669"/>
    <property type="project" value="TreeGrafter"/>
</dbReference>
<proteinExistence type="predicted"/>
<dbReference type="PROSITE" id="PS51724">
    <property type="entry name" value="SPOR"/>
    <property type="match status" value="2"/>
</dbReference>
<protein>
    <submittedName>
        <fullName evidence="3">SPOR domain-containing protein</fullName>
    </submittedName>
</protein>
<dbReference type="GO" id="GO:0030428">
    <property type="term" value="C:cell septum"/>
    <property type="evidence" value="ECO:0007669"/>
    <property type="project" value="TreeGrafter"/>
</dbReference>
<feature type="compositionally biased region" description="Polar residues" evidence="1">
    <location>
        <begin position="44"/>
        <end position="59"/>
    </location>
</feature>
<dbReference type="Proteomes" id="UP000603434">
    <property type="component" value="Unassembled WGS sequence"/>
</dbReference>
<dbReference type="EMBL" id="JACNJH010000142">
    <property type="protein sequence ID" value="MBC8361647.1"/>
    <property type="molecule type" value="Genomic_DNA"/>
</dbReference>
<dbReference type="PANTHER" id="PTHR38687:SF1">
    <property type="entry name" value="CELL DIVISION PROTEIN DEDD"/>
    <property type="match status" value="1"/>
</dbReference>
<evidence type="ECO:0000313" key="4">
    <source>
        <dbReference type="Proteomes" id="UP000603434"/>
    </source>
</evidence>
<dbReference type="SUPFAM" id="SSF110997">
    <property type="entry name" value="Sporulation related repeat"/>
    <property type="match status" value="2"/>
</dbReference>
<name>A0A8J6NSX5_9BACT</name>